<organism evidence="3 4">
    <name type="scientific">Candidatus Salinicoccus stercoripullorum</name>
    <dbReference type="NCBI Taxonomy" id="2838756"/>
    <lineage>
        <taxon>Bacteria</taxon>
        <taxon>Bacillati</taxon>
        <taxon>Bacillota</taxon>
        <taxon>Bacilli</taxon>
        <taxon>Bacillales</taxon>
        <taxon>Staphylococcaceae</taxon>
        <taxon>Salinicoccus</taxon>
    </lineage>
</organism>
<dbReference type="Proteomes" id="UP000823989">
    <property type="component" value="Unassembled WGS sequence"/>
</dbReference>
<keyword evidence="2" id="KW-0812">Transmembrane</keyword>
<accession>A0A9D1QI78</accession>
<feature type="transmembrane region" description="Helical" evidence="2">
    <location>
        <begin position="6"/>
        <end position="24"/>
    </location>
</feature>
<reference evidence="3" key="1">
    <citation type="journal article" date="2021" name="PeerJ">
        <title>Extensive microbial diversity within the chicken gut microbiome revealed by metagenomics and culture.</title>
        <authorList>
            <person name="Gilroy R."/>
            <person name="Ravi A."/>
            <person name="Getino M."/>
            <person name="Pursley I."/>
            <person name="Horton D.L."/>
            <person name="Alikhan N.F."/>
            <person name="Baker D."/>
            <person name="Gharbi K."/>
            <person name="Hall N."/>
            <person name="Watson M."/>
            <person name="Adriaenssens E.M."/>
            <person name="Foster-Nyarko E."/>
            <person name="Jarju S."/>
            <person name="Secka A."/>
            <person name="Antonio M."/>
            <person name="Oren A."/>
            <person name="Chaudhuri R.R."/>
            <person name="La Ragione R."/>
            <person name="Hildebrand F."/>
            <person name="Pallen M.J."/>
        </authorList>
    </citation>
    <scope>NUCLEOTIDE SEQUENCE</scope>
    <source>
        <strain evidence="3">ChiHjej13B12-752</strain>
    </source>
</reference>
<feature type="coiled-coil region" evidence="1">
    <location>
        <begin position="30"/>
        <end position="78"/>
    </location>
</feature>
<gene>
    <name evidence="3" type="ORF">H9891_05960</name>
</gene>
<sequence>MSILEFLVATIPVVMVFSIPLYAISRTFNQKDKKLELKELEEKKELERLKQENYILENKQMQIELDKLKKEREERALSDSKKDRWLIKETREEERL</sequence>
<evidence type="ECO:0000256" key="1">
    <source>
        <dbReference type="SAM" id="Coils"/>
    </source>
</evidence>
<evidence type="ECO:0000313" key="4">
    <source>
        <dbReference type="Proteomes" id="UP000823989"/>
    </source>
</evidence>
<evidence type="ECO:0000256" key="2">
    <source>
        <dbReference type="SAM" id="Phobius"/>
    </source>
</evidence>
<evidence type="ECO:0000313" key="3">
    <source>
        <dbReference type="EMBL" id="HIW12690.1"/>
    </source>
</evidence>
<dbReference type="EMBL" id="DXHR01000018">
    <property type="protein sequence ID" value="HIW12690.1"/>
    <property type="molecule type" value="Genomic_DNA"/>
</dbReference>
<comment type="caution">
    <text evidence="3">The sequence shown here is derived from an EMBL/GenBank/DDBJ whole genome shotgun (WGS) entry which is preliminary data.</text>
</comment>
<reference evidence="3" key="2">
    <citation type="submission" date="2021-04" db="EMBL/GenBank/DDBJ databases">
        <authorList>
            <person name="Gilroy R."/>
        </authorList>
    </citation>
    <scope>NUCLEOTIDE SEQUENCE</scope>
    <source>
        <strain evidence="3">ChiHjej13B12-752</strain>
    </source>
</reference>
<proteinExistence type="predicted"/>
<name>A0A9D1QI78_9STAP</name>
<dbReference type="AlphaFoldDB" id="A0A9D1QI78"/>
<keyword evidence="1" id="KW-0175">Coiled coil</keyword>
<protein>
    <submittedName>
        <fullName evidence="3">Uncharacterized protein</fullName>
    </submittedName>
</protein>
<keyword evidence="2" id="KW-0472">Membrane</keyword>
<keyword evidence="2" id="KW-1133">Transmembrane helix</keyword>